<organism evidence="1 2">
    <name type="scientific">Neobacillus pocheonensis</name>
    <dbReference type="NCBI Taxonomy" id="363869"/>
    <lineage>
        <taxon>Bacteria</taxon>
        <taxon>Bacillati</taxon>
        <taxon>Bacillota</taxon>
        <taxon>Bacilli</taxon>
        <taxon>Bacillales</taxon>
        <taxon>Bacillaceae</taxon>
        <taxon>Neobacillus</taxon>
    </lineage>
</organism>
<dbReference type="EMBL" id="JAMQCR010000001">
    <property type="protein sequence ID" value="MCM2532152.1"/>
    <property type="molecule type" value="Genomic_DNA"/>
</dbReference>
<dbReference type="Proteomes" id="UP001523262">
    <property type="component" value="Unassembled WGS sequence"/>
</dbReference>
<proteinExistence type="predicted"/>
<keyword evidence="2" id="KW-1185">Reference proteome</keyword>
<reference evidence="1 2" key="1">
    <citation type="submission" date="2022-06" db="EMBL/GenBank/DDBJ databases">
        <authorList>
            <person name="Jeon C.O."/>
        </authorList>
    </citation>
    <scope>NUCLEOTIDE SEQUENCE [LARGE SCALE GENOMIC DNA]</scope>
    <source>
        <strain evidence="1 2">KCTC 13943</strain>
    </source>
</reference>
<name>A0ABT0W756_9BACI</name>
<accession>A0ABT0W756</accession>
<evidence type="ECO:0000313" key="1">
    <source>
        <dbReference type="EMBL" id="MCM2532152.1"/>
    </source>
</evidence>
<evidence type="ECO:0000313" key="2">
    <source>
        <dbReference type="Proteomes" id="UP001523262"/>
    </source>
</evidence>
<comment type="caution">
    <text evidence="1">The sequence shown here is derived from an EMBL/GenBank/DDBJ whole genome shotgun (WGS) entry which is preliminary data.</text>
</comment>
<protein>
    <submittedName>
        <fullName evidence="1">Uncharacterized protein</fullName>
    </submittedName>
</protein>
<gene>
    <name evidence="1" type="ORF">NDK43_06790</name>
</gene>
<sequence length="55" mass="6718">MMEIRALGLDRKILEERDLTVTDEAEKKIAKLEKEWKTELRWLREQLKNLKKHNV</sequence>